<dbReference type="Pfam" id="PF13466">
    <property type="entry name" value="STAS_2"/>
    <property type="match status" value="1"/>
</dbReference>
<dbReference type="CDD" id="cd07043">
    <property type="entry name" value="STAS_anti-anti-sigma_factors"/>
    <property type="match status" value="1"/>
</dbReference>
<evidence type="ECO:0000313" key="5">
    <source>
        <dbReference type="Proteomes" id="UP000681340"/>
    </source>
</evidence>
<accession>A0A919VV43</accession>
<dbReference type="GO" id="GO:0043856">
    <property type="term" value="F:anti-sigma factor antagonist activity"/>
    <property type="evidence" value="ECO:0007669"/>
    <property type="project" value="InterPro"/>
</dbReference>
<evidence type="ECO:0000313" key="4">
    <source>
        <dbReference type="EMBL" id="GIM76330.1"/>
    </source>
</evidence>
<dbReference type="Proteomes" id="UP000681340">
    <property type="component" value="Unassembled WGS sequence"/>
</dbReference>
<dbReference type="InterPro" id="IPR058548">
    <property type="entry name" value="MlaB-like_STAS"/>
</dbReference>
<dbReference type="InterPro" id="IPR002645">
    <property type="entry name" value="STAS_dom"/>
</dbReference>
<reference evidence="4" key="1">
    <citation type="submission" date="2021-03" db="EMBL/GenBank/DDBJ databases">
        <title>Whole genome shotgun sequence of Actinoplanes auranticolor NBRC 12245.</title>
        <authorList>
            <person name="Komaki H."/>
            <person name="Tamura T."/>
        </authorList>
    </citation>
    <scope>NUCLEOTIDE SEQUENCE</scope>
    <source>
        <strain evidence="4">NBRC 12245</strain>
    </source>
</reference>
<dbReference type="AlphaFoldDB" id="A0A919VV43"/>
<gene>
    <name evidence="4" type="ORF">Aau02nite_70370</name>
</gene>
<dbReference type="InterPro" id="IPR036513">
    <property type="entry name" value="STAS_dom_sf"/>
</dbReference>
<dbReference type="Gene3D" id="3.30.750.24">
    <property type="entry name" value="STAS domain"/>
    <property type="match status" value="1"/>
</dbReference>
<dbReference type="PROSITE" id="PS50801">
    <property type="entry name" value="STAS"/>
    <property type="match status" value="1"/>
</dbReference>
<dbReference type="PANTHER" id="PTHR33495">
    <property type="entry name" value="ANTI-SIGMA FACTOR ANTAGONIST TM_1081-RELATED-RELATED"/>
    <property type="match status" value="1"/>
</dbReference>
<comment type="similarity">
    <text evidence="1 2">Belongs to the anti-sigma-factor antagonist family.</text>
</comment>
<dbReference type="RefSeq" id="WP_212992890.1">
    <property type="nucleotide sequence ID" value="NZ_BAABEA010000055.1"/>
</dbReference>
<keyword evidence="5" id="KW-1185">Reference proteome</keyword>
<name>A0A919VV43_9ACTN</name>
<evidence type="ECO:0000256" key="1">
    <source>
        <dbReference type="ARBA" id="ARBA00009013"/>
    </source>
</evidence>
<comment type="caution">
    <text evidence="4">The sequence shown here is derived from an EMBL/GenBank/DDBJ whole genome shotgun (WGS) entry which is preliminary data.</text>
</comment>
<evidence type="ECO:0000259" key="3">
    <source>
        <dbReference type="PROSITE" id="PS50801"/>
    </source>
</evidence>
<organism evidence="4 5">
    <name type="scientific">Actinoplanes auranticolor</name>
    <dbReference type="NCBI Taxonomy" id="47988"/>
    <lineage>
        <taxon>Bacteria</taxon>
        <taxon>Bacillati</taxon>
        <taxon>Actinomycetota</taxon>
        <taxon>Actinomycetes</taxon>
        <taxon>Micromonosporales</taxon>
        <taxon>Micromonosporaceae</taxon>
        <taxon>Actinoplanes</taxon>
    </lineage>
</organism>
<proteinExistence type="inferred from homology"/>
<feature type="domain" description="STAS" evidence="3">
    <location>
        <begin position="2"/>
        <end position="100"/>
    </location>
</feature>
<dbReference type="PANTHER" id="PTHR33495:SF2">
    <property type="entry name" value="ANTI-SIGMA FACTOR ANTAGONIST TM_1081-RELATED"/>
    <property type="match status" value="1"/>
</dbReference>
<protein>
    <recommendedName>
        <fullName evidence="2">Anti-sigma factor antagonist</fullName>
    </recommendedName>
</protein>
<dbReference type="InterPro" id="IPR003658">
    <property type="entry name" value="Anti-sigma_ant"/>
</dbReference>
<dbReference type="NCBIfam" id="TIGR00377">
    <property type="entry name" value="ant_ant_sig"/>
    <property type="match status" value="1"/>
</dbReference>
<dbReference type="SUPFAM" id="SSF52091">
    <property type="entry name" value="SpoIIaa-like"/>
    <property type="match status" value="1"/>
</dbReference>
<evidence type="ECO:0000256" key="2">
    <source>
        <dbReference type="RuleBase" id="RU003749"/>
    </source>
</evidence>
<dbReference type="EMBL" id="BOQL01000061">
    <property type="protein sequence ID" value="GIM76330.1"/>
    <property type="molecule type" value="Genomic_DNA"/>
</dbReference>
<sequence>MTQPSYQIVREAAVVRLAGDFDINARDEMRAALLEAVRSAPAEVVVDFDDAVFLDSEAMGALIEGLNAGREAGVPLRIVNAHGLVHRVLDVSGVLTLFNG</sequence>